<comment type="caution">
    <text evidence="1">The sequence shown here is derived from an EMBL/GenBank/DDBJ whole genome shotgun (WGS) entry which is preliminary data.</text>
</comment>
<proteinExistence type="predicted"/>
<dbReference type="EMBL" id="RRYP01005584">
    <property type="protein sequence ID" value="TNV81903.1"/>
    <property type="molecule type" value="Genomic_DNA"/>
</dbReference>
<accession>A0A8J8T5A7</accession>
<evidence type="ECO:0000313" key="2">
    <source>
        <dbReference type="Proteomes" id="UP000785679"/>
    </source>
</evidence>
<gene>
    <name evidence="1" type="ORF">FGO68_gene14718</name>
</gene>
<sequence length="466" mass="52839">MYVNRLAIDEMVEGKAEEWLENVTVNAIREVAIMAKDIICFEKATEELSRQMIEKQVYKLTQSICLGCVSSEQEMLALDVATNTVATEVILEGLVKKEVVVIAKHQLQLQNTLINDSKQVLGDLVDEAVQHVTEETLGYAIAQVEAKLAIDEMVEGKAEEWLENVTVNAIREVAIMAKDIICFEKATEELSRQMIEKQVYKLTQSICLGCVSSEQEMLALDVATNTVATEVILEGLVKKEVVVIAKHQLQLQNTLINDSKQVLGDLVDEAVQHVTEETLGYAIAQVEADYINEHLDLIEVHSAQKIERQRQMPPRTLGLSTQPRLLTNSANNSTEITKLLIGELFEDALRELIRTLCRNVIFTQQLSCQLEMNLPQFRHAKIHLRFDYTTTNTFFCKIPSDDIHVSPSLQHPINREGPSNNQSAQVREEEYFEHEGYHNKSIASQQSMILEQKLRDLQADIFDQHW</sequence>
<keyword evidence="2" id="KW-1185">Reference proteome</keyword>
<name>A0A8J8T5A7_HALGN</name>
<protein>
    <submittedName>
        <fullName evidence="1">Uncharacterized protein</fullName>
    </submittedName>
</protein>
<organism evidence="1 2">
    <name type="scientific">Halteria grandinella</name>
    <dbReference type="NCBI Taxonomy" id="5974"/>
    <lineage>
        <taxon>Eukaryota</taxon>
        <taxon>Sar</taxon>
        <taxon>Alveolata</taxon>
        <taxon>Ciliophora</taxon>
        <taxon>Intramacronucleata</taxon>
        <taxon>Spirotrichea</taxon>
        <taxon>Stichotrichia</taxon>
        <taxon>Sporadotrichida</taxon>
        <taxon>Halteriidae</taxon>
        <taxon>Halteria</taxon>
    </lineage>
</organism>
<dbReference type="Proteomes" id="UP000785679">
    <property type="component" value="Unassembled WGS sequence"/>
</dbReference>
<dbReference type="AlphaFoldDB" id="A0A8J8T5A7"/>
<reference evidence="1" key="1">
    <citation type="submission" date="2019-06" db="EMBL/GenBank/DDBJ databases">
        <authorList>
            <person name="Zheng W."/>
        </authorList>
    </citation>
    <scope>NUCLEOTIDE SEQUENCE</scope>
    <source>
        <strain evidence="1">QDHG01</strain>
    </source>
</reference>
<evidence type="ECO:0000313" key="1">
    <source>
        <dbReference type="EMBL" id="TNV81903.1"/>
    </source>
</evidence>